<dbReference type="Pfam" id="PF00378">
    <property type="entry name" value="ECH_1"/>
    <property type="match status" value="1"/>
</dbReference>
<dbReference type="Gene3D" id="1.10.12.10">
    <property type="entry name" value="Lyase 2-enoyl-coa Hydratase, Chain A, domain 2"/>
    <property type="match status" value="1"/>
</dbReference>
<evidence type="ECO:0000256" key="2">
    <source>
        <dbReference type="RuleBase" id="RU003707"/>
    </source>
</evidence>
<dbReference type="Gene3D" id="3.90.226.10">
    <property type="entry name" value="2-enoyl-CoA Hydratase, Chain A, domain 1"/>
    <property type="match status" value="1"/>
</dbReference>
<dbReference type="InterPro" id="IPR018376">
    <property type="entry name" value="Enoyl-CoA_hyd/isom_CS"/>
</dbReference>
<name>F8GX79_CUPNN</name>
<organism evidence="3 4">
    <name type="scientific">Cupriavidus necator (strain ATCC 43291 / DSM 13513 / CCUG 52238 / LMG 8453 / N-1)</name>
    <name type="common">Ralstonia eutropha</name>
    <dbReference type="NCBI Taxonomy" id="1042878"/>
    <lineage>
        <taxon>Bacteria</taxon>
        <taxon>Pseudomonadati</taxon>
        <taxon>Pseudomonadota</taxon>
        <taxon>Betaproteobacteria</taxon>
        <taxon>Burkholderiales</taxon>
        <taxon>Burkholderiaceae</taxon>
        <taxon>Cupriavidus</taxon>
    </lineage>
</organism>
<dbReference type="PANTHER" id="PTHR42964:SF1">
    <property type="entry name" value="POLYKETIDE BIOSYNTHESIS ENOYL-COA HYDRATASE PKSH-RELATED"/>
    <property type="match status" value="1"/>
</dbReference>
<dbReference type="RefSeq" id="WP_013959001.1">
    <property type="nucleotide sequence ID" value="NC_015727.1"/>
</dbReference>
<dbReference type="GO" id="GO:0004300">
    <property type="term" value="F:enoyl-CoA hydratase activity"/>
    <property type="evidence" value="ECO:0007669"/>
    <property type="project" value="UniProtKB-EC"/>
</dbReference>
<evidence type="ECO:0000256" key="1">
    <source>
        <dbReference type="ARBA" id="ARBA00005254"/>
    </source>
</evidence>
<dbReference type="InterPro" id="IPR014748">
    <property type="entry name" value="Enoyl-CoA_hydra_C"/>
</dbReference>
<dbReference type="KEGG" id="cnc:CNE_BB1p05290"/>
<dbReference type="EC" id="4.2.1.17" evidence="3"/>
<comment type="similarity">
    <text evidence="1 2">Belongs to the enoyl-CoA hydratase/isomerase family.</text>
</comment>
<evidence type="ECO:0000313" key="3">
    <source>
        <dbReference type="EMBL" id="AEI81949.1"/>
    </source>
</evidence>
<keyword evidence="3" id="KW-0456">Lyase</keyword>
<protein>
    <submittedName>
        <fullName evidence="3">Enoyl-CoA hydratase FadB</fullName>
        <ecNumber evidence="3">4.2.1.17</ecNumber>
    </submittedName>
</protein>
<dbReference type="PANTHER" id="PTHR42964">
    <property type="entry name" value="ENOYL-COA HYDRATASE"/>
    <property type="match status" value="1"/>
</dbReference>
<accession>F8GX79</accession>
<keyword evidence="3" id="KW-0614">Plasmid</keyword>
<gene>
    <name evidence="3" type="primary">fadB</name>
    <name evidence="3" type="ordered locus">CNE_BB1p05290</name>
</gene>
<dbReference type="PROSITE" id="PS00166">
    <property type="entry name" value="ENOYL_COA_HYDRATASE"/>
    <property type="match status" value="1"/>
</dbReference>
<geneLocation type="plasmid" evidence="3 4">
    <name>pBB1</name>
</geneLocation>
<proteinExistence type="inferred from homology"/>
<dbReference type="InterPro" id="IPR051683">
    <property type="entry name" value="Enoyl-CoA_Hydratase/Isomerase"/>
</dbReference>
<dbReference type="EMBL" id="CP002879">
    <property type="protein sequence ID" value="AEI81949.1"/>
    <property type="molecule type" value="Genomic_DNA"/>
</dbReference>
<sequence length="259" mass="26994">MPQPALLEKHGDVATIVLNRPEHANAIDPDSTRALIQCIDAVAAEPSARVVVLRATGRMFCAGGSIDFFAKGGADFPAVLDELLGPLHAALHKLATLPVPVISAVNGPVVGGGIGLALCADIALAAESMKLRGGYSAIGLTPDACSSWFLTRRVGPMRAKQIFFTNDSLSAQQCLAMGIVSEVVPDAELAARTTALAEALARGATGALGRIKQLVDGAHERSLEAQLDLEHRLMVESAASAEAREGIAAFLSKRVPRFS</sequence>
<dbReference type="InterPro" id="IPR029045">
    <property type="entry name" value="ClpP/crotonase-like_dom_sf"/>
</dbReference>
<dbReference type="HOGENOM" id="CLU_009834_7_2_4"/>
<dbReference type="CDD" id="cd06558">
    <property type="entry name" value="crotonase-like"/>
    <property type="match status" value="1"/>
</dbReference>
<dbReference type="SUPFAM" id="SSF52096">
    <property type="entry name" value="ClpP/crotonase"/>
    <property type="match status" value="1"/>
</dbReference>
<dbReference type="Proteomes" id="UP000006798">
    <property type="component" value="Plasmid pBB1"/>
</dbReference>
<dbReference type="AlphaFoldDB" id="F8GX79"/>
<evidence type="ECO:0000313" key="4">
    <source>
        <dbReference type="Proteomes" id="UP000006798"/>
    </source>
</evidence>
<dbReference type="InterPro" id="IPR001753">
    <property type="entry name" value="Enoyl-CoA_hydra/iso"/>
</dbReference>
<dbReference type="GeneID" id="34312884"/>
<reference evidence="3 4" key="1">
    <citation type="journal article" date="2011" name="J. Bacteriol.">
        <title>Complete genome sequence of the type strain Cupriavidus necator N-1.</title>
        <authorList>
            <person name="Poehlein A."/>
            <person name="Kusian B."/>
            <person name="Friedrich B."/>
            <person name="Daniel R."/>
            <person name="Bowien B."/>
        </authorList>
    </citation>
    <scope>NUCLEOTIDE SEQUENCE [LARGE SCALE GENOMIC DNA]</scope>
    <source>
        <strain evidence="4">ATCC 43291 / DSM 13513 / CCUG 52238 / LMG 8453 / N-1</strain>
        <plasmid evidence="3 4">pBB1</plasmid>
    </source>
</reference>